<keyword evidence="3" id="KW-1185">Reference proteome</keyword>
<gene>
    <name evidence="2" type="ORF">NX722_15200</name>
</gene>
<evidence type="ECO:0000313" key="2">
    <source>
        <dbReference type="EMBL" id="MCW7553944.1"/>
    </source>
</evidence>
<keyword evidence="1" id="KW-0812">Transmembrane</keyword>
<sequence length="114" mass="12723">MLGLVDSLNIENDDAEYYNDMGINAVYVSESSEQNESGLSYRTPLESQLFWGACKSMAPFGTLKKTEIFNSETVPQAGCEDLQAYQYLVSRIYFWLGAVSLVVWNLFISLVGNG</sequence>
<reference evidence="2 3" key="1">
    <citation type="submission" date="2022-10" db="EMBL/GenBank/DDBJ databases">
        <title>High-quality genome sequences of two octocoral-associated bacteria, Endozoicomonas euniceicola EF212 and Endozoicomonas gorgoniicola PS125.</title>
        <authorList>
            <person name="Chiou Y.-J."/>
            <person name="Chen Y.-H."/>
        </authorList>
    </citation>
    <scope>NUCLEOTIDE SEQUENCE [LARGE SCALE GENOMIC DNA]</scope>
    <source>
        <strain evidence="2 3">PS125</strain>
    </source>
</reference>
<keyword evidence="1" id="KW-0472">Membrane</keyword>
<dbReference type="EMBL" id="JAPFCC010000001">
    <property type="protein sequence ID" value="MCW7553944.1"/>
    <property type="molecule type" value="Genomic_DNA"/>
</dbReference>
<evidence type="ECO:0000256" key="1">
    <source>
        <dbReference type="SAM" id="Phobius"/>
    </source>
</evidence>
<organism evidence="2 3">
    <name type="scientific">Endozoicomonas gorgoniicola</name>
    <dbReference type="NCBI Taxonomy" id="1234144"/>
    <lineage>
        <taxon>Bacteria</taxon>
        <taxon>Pseudomonadati</taxon>
        <taxon>Pseudomonadota</taxon>
        <taxon>Gammaproteobacteria</taxon>
        <taxon>Oceanospirillales</taxon>
        <taxon>Endozoicomonadaceae</taxon>
        <taxon>Endozoicomonas</taxon>
    </lineage>
</organism>
<name>A0ABT3MX49_9GAMM</name>
<dbReference type="RefSeq" id="WP_262563685.1">
    <property type="nucleotide sequence ID" value="NZ_JAPFCC010000001.1"/>
</dbReference>
<evidence type="ECO:0000313" key="3">
    <source>
        <dbReference type="Proteomes" id="UP001209854"/>
    </source>
</evidence>
<protein>
    <submittedName>
        <fullName evidence="2">Uncharacterized protein</fullName>
    </submittedName>
</protein>
<proteinExistence type="predicted"/>
<comment type="caution">
    <text evidence="2">The sequence shown here is derived from an EMBL/GenBank/DDBJ whole genome shotgun (WGS) entry which is preliminary data.</text>
</comment>
<keyword evidence="1" id="KW-1133">Transmembrane helix</keyword>
<accession>A0ABT3MX49</accession>
<dbReference type="Proteomes" id="UP001209854">
    <property type="component" value="Unassembled WGS sequence"/>
</dbReference>
<feature type="transmembrane region" description="Helical" evidence="1">
    <location>
        <begin position="92"/>
        <end position="112"/>
    </location>
</feature>